<dbReference type="GO" id="GO:0004065">
    <property type="term" value="F:arylsulfatase activity"/>
    <property type="evidence" value="ECO:0007669"/>
    <property type="project" value="TreeGrafter"/>
</dbReference>
<comment type="similarity">
    <text evidence="1">Belongs to the sulfatase family.</text>
</comment>
<evidence type="ECO:0000256" key="3">
    <source>
        <dbReference type="ARBA" id="ARBA00022801"/>
    </source>
</evidence>
<keyword evidence="3" id="KW-0378">Hydrolase</keyword>
<dbReference type="STRING" id="915059.NH26_20095"/>
<dbReference type="GO" id="GO:0046872">
    <property type="term" value="F:metal ion binding"/>
    <property type="evidence" value="ECO:0007669"/>
    <property type="project" value="UniProtKB-KW"/>
</dbReference>
<name>A0A1S1YSA0_FLAPC</name>
<keyword evidence="7" id="KW-1185">Reference proteome</keyword>
<evidence type="ECO:0000259" key="5">
    <source>
        <dbReference type="Pfam" id="PF00884"/>
    </source>
</evidence>
<dbReference type="InterPro" id="IPR000917">
    <property type="entry name" value="Sulfatase_N"/>
</dbReference>
<dbReference type="SUPFAM" id="SSF53649">
    <property type="entry name" value="Alkaline phosphatase-like"/>
    <property type="match status" value="1"/>
</dbReference>
<evidence type="ECO:0000256" key="2">
    <source>
        <dbReference type="ARBA" id="ARBA00022723"/>
    </source>
</evidence>
<gene>
    <name evidence="6" type="ORF">NH26_20095</name>
</gene>
<dbReference type="EMBL" id="JRYR02000002">
    <property type="protein sequence ID" value="OHX63914.1"/>
    <property type="molecule type" value="Genomic_DNA"/>
</dbReference>
<dbReference type="InterPro" id="IPR024607">
    <property type="entry name" value="Sulfatase_CS"/>
</dbReference>
<organism evidence="6 7">
    <name type="scientific">Flammeovirga pacifica</name>
    <dbReference type="NCBI Taxonomy" id="915059"/>
    <lineage>
        <taxon>Bacteria</taxon>
        <taxon>Pseudomonadati</taxon>
        <taxon>Bacteroidota</taxon>
        <taxon>Cytophagia</taxon>
        <taxon>Cytophagales</taxon>
        <taxon>Flammeovirgaceae</taxon>
        <taxon>Flammeovirga</taxon>
    </lineage>
</organism>
<dbReference type="Pfam" id="PF00884">
    <property type="entry name" value="Sulfatase"/>
    <property type="match status" value="1"/>
</dbReference>
<dbReference type="PANTHER" id="PTHR42693">
    <property type="entry name" value="ARYLSULFATASE FAMILY MEMBER"/>
    <property type="match status" value="1"/>
</dbReference>
<dbReference type="Proteomes" id="UP000179797">
    <property type="component" value="Unassembled WGS sequence"/>
</dbReference>
<accession>A0A1S1YSA0</accession>
<dbReference type="PROSITE" id="PS00149">
    <property type="entry name" value="SULFATASE_2"/>
    <property type="match status" value="1"/>
</dbReference>
<dbReference type="InterPro" id="IPR050738">
    <property type="entry name" value="Sulfatase"/>
</dbReference>
<evidence type="ECO:0000313" key="6">
    <source>
        <dbReference type="EMBL" id="OHX63914.1"/>
    </source>
</evidence>
<dbReference type="InterPro" id="IPR017850">
    <property type="entry name" value="Alkaline_phosphatase_core_sf"/>
</dbReference>
<comment type="caution">
    <text evidence="6">The sequence shown here is derived from an EMBL/GenBank/DDBJ whole genome shotgun (WGS) entry which is preliminary data.</text>
</comment>
<proteinExistence type="inferred from homology"/>
<reference evidence="6 7" key="1">
    <citation type="journal article" date="2012" name="Int. J. Syst. Evol. Microbiol.">
        <title>Flammeovirga pacifica sp. nov., isolated from deep-sea sediment.</title>
        <authorList>
            <person name="Xu H."/>
            <person name="Fu Y."/>
            <person name="Yang N."/>
            <person name="Ding Z."/>
            <person name="Lai Q."/>
            <person name="Zeng R."/>
        </authorList>
    </citation>
    <scope>NUCLEOTIDE SEQUENCE [LARGE SCALE GENOMIC DNA]</scope>
    <source>
        <strain evidence="7">DSM 24597 / LMG 26175 / WPAGA1</strain>
    </source>
</reference>
<dbReference type="CDD" id="cd16143">
    <property type="entry name" value="ARS_like"/>
    <property type="match status" value="1"/>
</dbReference>
<dbReference type="Gene3D" id="3.40.720.10">
    <property type="entry name" value="Alkaline Phosphatase, subunit A"/>
    <property type="match status" value="1"/>
</dbReference>
<dbReference type="Gene3D" id="3.30.1120.10">
    <property type="match status" value="1"/>
</dbReference>
<dbReference type="OrthoDB" id="9764377at2"/>
<evidence type="ECO:0000256" key="4">
    <source>
        <dbReference type="ARBA" id="ARBA00022837"/>
    </source>
</evidence>
<keyword evidence="4" id="KW-0106">Calcium</keyword>
<keyword evidence="2" id="KW-0479">Metal-binding</keyword>
<dbReference type="AlphaFoldDB" id="A0A1S1YSA0"/>
<feature type="domain" description="Sulfatase N-terminal" evidence="5">
    <location>
        <begin position="31"/>
        <end position="395"/>
    </location>
</feature>
<evidence type="ECO:0000313" key="7">
    <source>
        <dbReference type="Proteomes" id="UP000179797"/>
    </source>
</evidence>
<evidence type="ECO:0000256" key="1">
    <source>
        <dbReference type="ARBA" id="ARBA00008779"/>
    </source>
</evidence>
<sequence>MKKRNIVFLSIFVVSLIYAKTEKDKVKETPPNVIIILADDMGYGDISAHQSNPKIKTPALDKLVQSGITFSNAHAASSVCTPSRYSLLTGRYSWRSKLKSGVLFGYDQPLINNEFTIGQLFKQKGYATASIGKWHLGLPWQLSEGSNYKQRTKEKIFFQVLAKEKDVVLDAPFADQKWHNKIGFDYFYGTSASLDMPPYVMVENGQITAPLDQRIEDSDYSLDYNVDMWRGGPASKDFDHNNVLPDIVKKTTSFIRENKDNPFFIYMPLTAPHSPWLPSEKYKGMSNAGKYGDFLCMVDDVVKQVEKALKENGVDENTIIIFSSDNGAPLKNIQKFGGNGHQANGHFRGQKGDLYEGGHHIPLIVKWKQGIRPNQSSDHLIVLTDLLATIADISGVEVPEGQAEDSHSFAPVLQGDESSFSPRTTAVYHSQVGVFAIQNGDWKLIENLGSGGFSKPRFVESEPKFPNKQLYNLNQDPSEFDNRIVEDKDKADELQLILDDIRKSQVIN</sequence>
<dbReference type="RefSeq" id="WP_044217837.1">
    <property type="nucleotide sequence ID" value="NZ_JRYR02000002.1"/>
</dbReference>
<dbReference type="PROSITE" id="PS00523">
    <property type="entry name" value="SULFATASE_1"/>
    <property type="match status" value="1"/>
</dbReference>
<protein>
    <recommendedName>
        <fullName evidence="5">Sulfatase N-terminal domain-containing protein</fullName>
    </recommendedName>
</protein>
<dbReference type="PANTHER" id="PTHR42693:SF53">
    <property type="entry name" value="ENDO-4-O-SULFATASE"/>
    <property type="match status" value="1"/>
</dbReference>